<dbReference type="PRINTS" id="PR00301">
    <property type="entry name" value="HEATSHOCK70"/>
</dbReference>
<dbReference type="InterPro" id="IPR013126">
    <property type="entry name" value="Hsp_70_fam"/>
</dbReference>
<dbReference type="AlphaFoldDB" id="A0AAD9H9R6"/>
<reference evidence="3" key="1">
    <citation type="submission" date="2021-06" db="EMBL/GenBank/DDBJ databases">
        <title>Comparative genomics, transcriptomics and evolutionary studies reveal genomic signatures of adaptation to plant cell wall in hemibiotrophic fungi.</title>
        <authorList>
            <consortium name="DOE Joint Genome Institute"/>
            <person name="Baroncelli R."/>
            <person name="Diaz J.F."/>
            <person name="Benocci T."/>
            <person name="Peng M."/>
            <person name="Battaglia E."/>
            <person name="Haridas S."/>
            <person name="Andreopoulos W."/>
            <person name="Labutti K."/>
            <person name="Pangilinan J."/>
            <person name="Floch G.L."/>
            <person name="Makela M.R."/>
            <person name="Henrissat B."/>
            <person name="Grigoriev I.V."/>
            <person name="Crouch J.A."/>
            <person name="De Vries R.P."/>
            <person name="Sukno S.A."/>
            <person name="Thon M.R."/>
        </authorList>
    </citation>
    <scope>NUCLEOTIDE SEQUENCE</scope>
    <source>
        <strain evidence="3">MAFF235873</strain>
    </source>
</reference>
<keyword evidence="1" id="KW-0547">Nucleotide-binding</keyword>
<dbReference type="SUPFAM" id="SSF100920">
    <property type="entry name" value="Heat shock protein 70kD (HSP70), peptide-binding domain"/>
    <property type="match status" value="1"/>
</dbReference>
<name>A0AAD9H9R6_9PEZI</name>
<proteinExistence type="predicted"/>
<dbReference type="GO" id="GO:0140662">
    <property type="term" value="F:ATP-dependent protein folding chaperone"/>
    <property type="evidence" value="ECO:0007669"/>
    <property type="project" value="InterPro"/>
</dbReference>
<comment type="caution">
    <text evidence="3">The sequence shown here is derived from an EMBL/GenBank/DDBJ whole genome shotgun (WGS) entry which is preliminary data.</text>
</comment>
<dbReference type="Pfam" id="PF00012">
    <property type="entry name" value="HSP70"/>
    <property type="match status" value="2"/>
</dbReference>
<evidence type="ECO:0000256" key="1">
    <source>
        <dbReference type="ARBA" id="ARBA00022741"/>
    </source>
</evidence>
<organism evidence="3 4">
    <name type="scientific">Colletotrichum zoysiae</name>
    <dbReference type="NCBI Taxonomy" id="1216348"/>
    <lineage>
        <taxon>Eukaryota</taxon>
        <taxon>Fungi</taxon>
        <taxon>Dikarya</taxon>
        <taxon>Ascomycota</taxon>
        <taxon>Pezizomycotina</taxon>
        <taxon>Sordariomycetes</taxon>
        <taxon>Hypocreomycetidae</taxon>
        <taxon>Glomerellales</taxon>
        <taxon>Glomerellaceae</taxon>
        <taxon>Colletotrichum</taxon>
        <taxon>Colletotrichum graminicola species complex</taxon>
    </lineage>
</organism>
<dbReference type="SUPFAM" id="SSF53067">
    <property type="entry name" value="Actin-like ATPase domain"/>
    <property type="match status" value="2"/>
</dbReference>
<evidence type="ECO:0000256" key="2">
    <source>
        <dbReference type="ARBA" id="ARBA00022840"/>
    </source>
</evidence>
<evidence type="ECO:0000313" key="3">
    <source>
        <dbReference type="EMBL" id="KAK2024159.1"/>
    </source>
</evidence>
<dbReference type="PANTHER" id="PTHR19375">
    <property type="entry name" value="HEAT SHOCK PROTEIN 70KDA"/>
    <property type="match status" value="1"/>
</dbReference>
<dbReference type="Proteomes" id="UP001232148">
    <property type="component" value="Unassembled WGS sequence"/>
</dbReference>
<dbReference type="GO" id="GO:0005524">
    <property type="term" value="F:ATP binding"/>
    <property type="evidence" value="ECO:0007669"/>
    <property type="project" value="UniProtKB-KW"/>
</dbReference>
<dbReference type="EMBL" id="MU842973">
    <property type="protein sequence ID" value="KAK2024159.1"/>
    <property type="molecule type" value="Genomic_DNA"/>
</dbReference>
<dbReference type="Gene3D" id="3.30.30.30">
    <property type="match status" value="1"/>
</dbReference>
<dbReference type="InterPro" id="IPR043129">
    <property type="entry name" value="ATPase_NBD"/>
</dbReference>
<gene>
    <name evidence="3" type="ORF">LX32DRAFT_686016</name>
</gene>
<accession>A0AAD9H9R6</accession>
<keyword evidence="2" id="KW-0067">ATP-binding</keyword>
<dbReference type="Gene3D" id="3.30.420.40">
    <property type="match status" value="4"/>
</dbReference>
<protein>
    <recommendedName>
        <fullName evidence="5">Hsp70-like protein</fullName>
    </recommendedName>
</protein>
<evidence type="ECO:0000313" key="4">
    <source>
        <dbReference type="Proteomes" id="UP001232148"/>
    </source>
</evidence>
<keyword evidence="4" id="KW-1185">Reference proteome</keyword>
<sequence length="449" mass="49256">MVQPGKLHNITPKPSERDVEEESHIIAISIGPSFSSVGNIQRGAIRIPFAGYSNAVMKTDKGINYAYSNPSLSNALFNIKYMVCEIAEPDYFMQAVIKNPSSSDGPSVDLREGVLSRETLSKAFRNLKSIAEAWSQQAVGSVVVAVPTYYSEYDRSIVRDVGASVGLEVVRTISTLTAVGLGYGILDELDDESGYVLLYQLGRAHFEVSVAEVDMGVIDHRTTFSDPELGKEIGRVVEKQRSTGAFTFTPAEIGLFEQTLEYVDRAIQEADLSRTDIARLVLTGEYTQNQQVWSVIESFFDGQRAVGFDDREDSDLVPGTLDHDESVTYGAAFLADLLAGHERYADVLGNFSLQTRSLSVELIGGGSLRAFQRWTVLPASKIFHLTTTADGQSTIVISVFQGELPDVRKNDEVAVLKLDCIPPAPRGTPDIALFLEVYSDEVLRAFELD</sequence>
<evidence type="ECO:0008006" key="5">
    <source>
        <dbReference type="Google" id="ProtNLM"/>
    </source>
</evidence>
<dbReference type="Gene3D" id="2.60.34.10">
    <property type="entry name" value="Substrate Binding Domain Of DNAk, Chain A, domain 1"/>
    <property type="match status" value="1"/>
</dbReference>
<dbReference type="InterPro" id="IPR029047">
    <property type="entry name" value="HSP70_peptide-bd_sf"/>
</dbReference>